<protein>
    <submittedName>
        <fullName evidence="2">Uncharacterized protein</fullName>
    </submittedName>
</protein>
<dbReference type="Proteomes" id="UP000011668">
    <property type="component" value="Unassembled WGS sequence"/>
</dbReference>
<evidence type="ECO:0000256" key="1">
    <source>
        <dbReference type="SAM" id="MobiDB-lite"/>
    </source>
</evidence>
<comment type="caution">
    <text evidence="2">The sequence shown here is derived from an EMBL/GenBank/DDBJ whole genome shotgun (WGS) entry which is preliminary data.</text>
</comment>
<accession>L8WSI6</accession>
<reference evidence="2 3" key="1">
    <citation type="journal article" date="2013" name="Nat. Commun.">
        <title>The evolution and pathogenic mechanisms of the rice sheath blight pathogen.</title>
        <authorList>
            <person name="Zheng A."/>
            <person name="Lin R."/>
            <person name="Xu L."/>
            <person name="Qin P."/>
            <person name="Tang C."/>
            <person name="Ai P."/>
            <person name="Zhang D."/>
            <person name="Liu Y."/>
            <person name="Sun Z."/>
            <person name="Feng H."/>
            <person name="Wang Y."/>
            <person name="Chen Y."/>
            <person name="Liang X."/>
            <person name="Fu R."/>
            <person name="Li Q."/>
            <person name="Zhang J."/>
            <person name="Yu X."/>
            <person name="Xie Z."/>
            <person name="Ding L."/>
            <person name="Guan P."/>
            <person name="Tang J."/>
            <person name="Liang Y."/>
            <person name="Wang S."/>
            <person name="Deng Q."/>
            <person name="Li S."/>
            <person name="Zhu J."/>
            <person name="Wang L."/>
            <person name="Liu H."/>
            <person name="Li P."/>
        </authorList>
    </citation>
    <scope>NUCLEOTIDE SEQUENCE [LARGE SCALE GENOMIC DNA]</scope>
    <source>
        <strain evidence="3">AG-1 IA</strain>
    </source>
</reference>
<organism evidence="2 3">
    <name type="scientific">Thanatephorus cucumeris (strain AG1-IA)</name>
    <name type="common">Rice sheath blight fungus</name>
    <name type="synonym">Rhizoctonia solani</name>
    <dbReference type="NCBI Taxonomy" id="983506"/>
    <lineage>
        <taxon>Eukaryota</taxon>
        <taxon>Fungi</taxon>
        <taxon>Dikarya</taxon>
        <taxon>Basidiomycota</taxon>
        <taxon>Agaricomycotina</taxon>
        <taxon>Agaricomycetes</taxon>
        <taxon>Cantharellales</taxon>
        <taxon>Ceratobasidiaceae</taxon>
        <taxon>Rhizoctonia</taxon>
        <taxon>Rhizoctonia solani AG-1</taxon>
    </lineage>
</organism>
<dbReference type="EMBL" id="AFRT01001134">
    <property type="protein sequence ID" value="ELU41096.1"/>
    <property type="molecule type" value="Genomic_DNA"/>
</dbReference>
<gene>
    <name evidence="2" type="ORF">AG1IA_04877</name>
</gene>
<evidence type="ECO:0000313" key="3">
    <source>
        <dbReference type="Proteomes" id="UP000011668"/>
    </source>
</evidence>
<dbReference type="HOGENOM" id="CLU_3191621_0_0_1"/>
<evidence type="ECO:0000313" key="2">
    <source>
        <dbReference type="EMBL" id="ELU41096.1"/>
    </source>
</evidence>
<proteinExistence type="predicted"/>
<sequence>MTIAHARSIPIQGCATPLRPRYTCAQREQSGAPQLSEDIAVESMMD</sequence>
<dbReference type="AlphaFoldDB" id="L8WSI6"/>
<feature type="region of interest" description="Disordered" evidence="1">
    <location>
        <begin position="25"/>
        <end position="46"/>
    </location>
</feature>
<keyword evidence="3" id="KW-1185">Reference proteome</keyword>
<name>L8WSI6_THACA</name>